<sequence length="94" mass="9979">MLALEDVGHPATTKRIGDQAWVAVGAGEFERCARPSEGFVMIVGPLGELGCNQLAAEPRAERTPVAQQGCRLIEISTGCLERKPAKPDVGPPQQ</sequence>
<dbReference type="Proteomes" id="UP000257479">
    <property type="component" value="Unassembled WGS sequence"/>
</dbReference>
<name>A0A3C1KBB2_9MICO</name>
<evidence type="ECO:0000313" key="2">
    <source>
        <dbReference type="Proteomes" id="UP000257479"/>
    </source>
</evidence>
<dbReference type="EMBL" id="DMNG01000070">
    <property type="protein sequence ID" value="HAN23763.1"/>
    <property type="molecule type" value="Genomic_DNA"/>
</dbReference>
<feature type="non-terminal residue" evidence="1">
    <location>
        <position position="94"/>
    </location>
</feature>
<evidence type="ECO:0000313" key="1">
    <source>
        <dbReference type="EMBL" id="HAN23763.1"/>
    </source>
</evidence>
<reference evidence="1 2" key="1">
    <citation type="journal article" date="2018" name="Nat. Biotechnol.">
        <title>A standardized bacterial taxonomy based on genome phylogeny substantially revises the tree of life.</title>
        <authorList>
            <person name="Parks D.H."/>
            <person name="Chuvochina M."/>
            <person name="Waite D.W."/>
            <person name="Rinke C."/>
            <person name="Skarshewski A."/>
            <person name="Chaumeil P.A."/>
            <person name="Hugenholtz P."/>
        </authorList>
    </citation>
    <scope>NUCLEOTIDE SEQUENCE [LARGE SCALE GENOMIC DNA]</scope>
    <source>
        <strain evidence="1">UBA9152</strain>
    </source>
</reference>
<gene>
    <name evidence="1" type="ORF">DCP95_04225</name>
</gene>
<accession>A0A3C1KBB2</accession>
<dbReference type="AlphaFoldDB" id="A0A3C1KBB2"/>
<protein>
    <submittedName>
        <fullName evidence="1">Uncharacterized protein</fullName>
    </submittedName>
</protein>
<organism evidence="1 2">
    <name type="scientific">Microbacterium ginsengisoli</name>
    <dbReference type="NCBI Taxonomy" id="400772"/>
    <lineage>
        <taxon>Bacteria</taxon>
        <taxon>Bacillati</taxon>
        <taxon>Actinomycetota</taxon>
        <taxon>Actinomycetes</taxon>
        <taxon>Micrococcales</taxon>
        <taxon>Microbacteriaceae</taxon>
        <taxon>Microbacterium</taxon>
    </lineage>
</organism>
<comment type="caution">
    <text evidence="1">The sequence shown here is derived from an EMBL/GenBank/DDBJ whole genome shotgun (WGS) entry which is preliminary data.</text>
</comment>
<proteinExistence type="predicted"/>